<keyword evidence="1" id="KW-0812">Transmembrane</keyword>
<protein>
    <recommendedName>
        <fullName evidence="2">FBD domain-containing protein</fullName>
    </recommendedName>
</protein>
<proteinExistence type="predicted"/>
<sequence>IFMYVPSTKEVVATMILSNDGCFVDDGATTENTLRSKRKISKGRLGGVLGQFVCKRTKEVYMAPLLYRLILELGPHCPLDVGVEIRNWIVRFVNYGSISCGLRSLLACPNVFIYAMGLCLFTLAARFWLSFLFQPASQILDYSIMKTLLSLAICPILKDLYVHRNRHEDDNVKKFTVKVPSLETLECVKEGLIVLNEEGVEDFGGYFMFPKTLSQVRTTTSVRSKPDDKLMRSLSSLKYLEIFEWKEYSRTAGEKKVVRYILANSKCLNRLSP</sequence>
<keyword evidence="4" id="KW-1185">Reference proteome</keyword>
<dbReference type="Proteomes" id="UP000824890">
    <property type="component" value="Unassembled WGS sequence"/>
</dbReference>
<keyword evidence="1" id="KW-1133">Transmembrane helix</keyword>
<dbReference type="InterPro" id="IPR006566">
    <property type="entry name" value="FBD"/>
</dbReference>
<feature type="non-terminal residue" evidence="3">
    <location>
        <position position="1"/>
    </location>
</feature>
<gene>
    <name evidence="3" type="ORF">HID58_064857</name>
</gene>
<accession>A0ABQ7ZBK7</accession>
<evidence type="ECO:0000259" key="2">
    <source>
        <dbReference type="Pfam" id="PF08387"/>
    </source>
</evidence>
<comment type="caution">
    <text evidence="3">The sequence shown here is derived from an EMBL/GenBank/DDBJ whole genome shotgun (WGS) entry which is preliminary data.</text>
</comment>
<organism evidence="3 4">
    <name type="scientific">Brassica napus</name>
    <name type="common">Rape</name>
    <dbReference type="NCBI Taxonomy" id="3708"/>
    <lineage>
        <taxon>Eukaryota</taxon>
        <taxon>Viridiplantae</taxon>
        <taxon>Streptophyta</taxon>
        <taxon>Embryophyta</taxon>
        <taxon>Tracheophyta</taxon>
        <taxon>Spermatophyta</taxon>
        <taxon>Magnoliopsida</taxon>
        <taxon>eudicotyledons</taxon>
        <taxon>Gunneridae</taxon>
        <taxon>Pentapetalae</taxon>
        <taxon>rosids</taxon>
        <taxon>malvids</taxon>
        <taxon>Brassicales</taxon>
        <taxon>Brassicaceae</taxon>
        <taxon>Brassiceae</taxon>
        <taxon>Brassica</taxon>
    </lineage>
</organism>
<keyword evidence="1" id="KW-0472">Membrane</keyword>
<evidence type="ECO:0000313" key="4">
    <source>
        <dbReference type="Proteomes" id="UP000824890"/>
    </source>
</evidence>
<feature type="domain" description="FBD" evidence="2">
    <location>
        <begin position="239"/>
        <end position="271"/>
    </location>
</feature>
<evidence type="ECO:0000256" key="1">
    <source>
        <dbReference type="SAM" id="Phobius"/>
    </source>
</evidence>
<feature type="transmembrane region" description="Helical" evidence="1">
    <location>
        <begin position="111"/>
        <end position="133"/>
    </location>
</feature>
<evidence type="ECO:0000313" key="3">
    <source>
        <dbReference type="EMBL" id="KAH0877463.1"/>
    </source>
</evidence>
<dbReference type="EMBL" id="JAGKQM010000015">
    <property type="protein sequence ID" value="KAH0877463.1"/>
    <property type="molecule type" value="Genomic_DNA"/>
</dbReference>
<reference evidence="3 4" key="1">
    <citation type="submission" date="2021-05" db="EMBL/GenBank/DDBJ databases">
        <title>Genome Assembly of Synthetic Allotetraploid Brassica napus Reveals Homoeologous Exchanges between Subgenomes.</title>
        <authorList>
            <person name="Davis J.T."/>
        </authorList>
    </citation>
    <scope>NUCLEOTIDE SEQUENCE [LARGE SCALE GENOMIC DNA]</scope>
    <source>
        <strain evidence="4">cv. Da-Ae</strain>
        <tissue evidence="3">Seedling</tissue>
    </source>
</reference>
<name>A0ABQ7ZBK7_BRANA</name>
<dbReference type="Pfam" id="PF08387">
    <property type="entry name" value="FBD"/>
    <property type="match status" value="1"/>
</dbReference>